<sequence>MLATWIKLVDLDERSRDGRGRVTDAILRRGADAIENCEEAFRLTFRLALRNNAIAGDAERDLRVA</sequence>
<organism evidence="1">
    <name type="scientific">Alsobacter sp. KACC 23698</name>
    <dbReference type="NCBI Taxonomy" id="3149229"/>
    <lineage>
        <taxon>Bacteria</taxon>
        <taxon>Pseudomonadati</taxon>
        <taxon>Pseudomonadota</taxon>
        <taxon>Alphaproteobacteria</taxon>
        <taxon>Hyphomicrobiales</taxon>
        <taxon>Alsobacteraceae</taxon>
        <taxon>Alsobacter</taxon>
    </lineage>
</organism>
<dbReference type="AlphaFoldDB" id="A0AAU7JJ83"/>
<name>A0AAU7JJ83_9HYPH</name>
<gene>
    <name evidence="1" type="ORF">ABEG18_05990</name>
</gene>
<dbReference type="EMBL" id="CP157484">
    <property type="protein sequence ID" value="XBO40323.1"/>
    <property type="molecule type" value="Genomic_DNA"/>
</dbReference>
<dbReference type="RefSeq" id="WP_406857180.1">
    <property type="nucleotide sequence ID" value="NZ_CP157484.1"/>
</dbReference>
<proteinExistence type="predicted"/>
<evidence type="ECO:0000313" key="1">
    <source>
        <dbReference type="EMBL" id="XBO40323.1"/>
    </source>
</evidence>
<protein>
    <submittedName>
        <fullName evidence="1">Uncharacterized protein</fullName>
    </submittedName>
</protein>
<reference evidence="1" key="1">
    <citation type="submission" date="2024-05" db="EMBL/GenBank/DDBJ databases">
        <authorList>
            <person name="Kim S."/>
            <person name="Heo J."/>
            <person name="Choi H."/>
            <person name="Choi Y."/>
            <person name="Kwon S.-W."/>
            <person name="Kim Y."/>
        </authorList>
    </citation>
    <scope>NUCLEOTIDE SEQUENCE</scope>
    <source>
        <strain evidence="1">KACC 23698</strain>
    </source>
</reference>
<accession>A0AAU7JJ83</accession>